<accession>A0A3B0WIL1</accession>
<evidence type="ECO:0000256" key="1">
    <source>
        <dbReference type="ARBA" id="ARBA00022679"/>
    </source>
</evidence>
<evidence type="ECO:0000256" key="5">
    <source>
        <dbReference type="SAM" id="MobiDB-lite"/>
    </source>
</evidence>
<dbReference type="Pfam" id="PF05191">
    <property type="entry name" value="ADK_lid"/>
    <property type="match status" value="1"/>
</dbReference>
<keyword evidence="2" id="KW-0547">Nucleotide-binding</keyword>
<evidence type="ECO:0000313" key="7">
    <source>
        <dbReference type="EMBL" id="VAW55685.1"/>
    </source>
</evidence>
<name>A0A3B0WIL1_9ZZZZ</name>
<feature type="domain" description="Adenylate kinase active site lid" evidence="6">
    <location>
        <begin position="127"/>
        <end position="162"/>
    </location>
</feature>
<feature type="region of interest" description="Disordered" evidence="5">
    <location>
        <begin position="218"/>
        <end position="237"/>
    </location>
</feature>
<gene>
    <name evidence="7" type="ORF">MNBD_GAMMA05-2237</name>
</gene>
<keyword evidence="1 7" id="KW-0808">Transferase</keyword>
<dbReference type="EMBL" id="UOFE01000049">
    <property type="protein sequence ID" value="VAW55685.1"/>
    <property type="molecule type" value="Genomic_DNA"/>
</dbReference>
<dbReference type="Pfam" id="PF00406">
    <property type="entry name" value="ADK"/>
    <property type="match status" value="1"/>
</dbReference>
<dbReference type="HAMAP" id="MF_00235">
    <property type="entry name" value="Adenylate_kinase_Adk"/>
    <property type="match status" value="1"/>
</dbReference>
<reference evidence="7" key="1">
    <citation type="submission" date="2018-06" db="EMBL/GenBank/DDBJ databases">
        <authorList>
            <person name="Zhirakovskaya E."/>
        </authorList>
    </citation>
    <scope>NUCLEOTIDE SEQUENCE</scope>
</reference>
<dbReference type="NCBIfam" id="NF001381">
    <property type="entry name" value="PRK00279.1-3"/>
    <property type="match status" value="1"/>
</dbReference>
<feature type="coiled-coil region" evidence="4">
    <location>
        <begin position="286"/>
        <end position="350"/>
    </location>
</feature>
<dbReference type="SUPFAM" id="SSF57774">
    <property type="entry name" value="Microbial and mitochondrial ADK, insert 'zinc finger' domain"/>
    <property type="match status" value="1"/>
</dbReference>
<dbReference type="NCBIfam" id="NF011100">
    <property type="entry name" value="PRK14527.1"/>
    <property type="match status" value="1"/>
</dbReference>
<dbReference type="Gene3D" id="3.40.50.300">
    <property type="entry name" value="P-loop containing nucleotide triphosphate hydrolases"/>
    <property type="match status" value="1"/>
</dbReference>
<dbReference type="InterPro" id="IPR007862">
    <property type="entry name" value="Adenylate_kinase_lid-dom"/>
</dbReference>
<proteinExistence type="inferred from homology"/>
<dbReference type="CDD" id="cd01428">
    <property type="entry name" value="ADK"/>
    <property type="match status" value="1"/>
</dbReference>
<dbReference type="PROSITE" id="PS00113">
    <property type="entry name" value="ADENYLATE_KINASE"/>
    <property type="match status" value="1"/>
</dbReference>
<organism evidence="7">
    <name type="scientific">hydrothermal vent metagenome</name>
    <dbReference type="NCBI Taxonomy" id="652676"/>
    <lineage>
        <taxon>unclassified sequences</taxon>
        <taxon>metagenomes</taxon>
        <taxon>ecological metagenomes</taxon>
    </lineage>
</organism>
<evidence type="ECO:0000256" key="3">
    <source>
        <dbReference type="ARBA" id="ARBA00022777"/>
    </source>
</evidence>
<dbReference type="InterPro" id="IPR027417">
    <property type="entry name" value="P-loop_NTPase"/>
</dbReference>
<dbReference type="InterPro" id="IPR036193">
    <property type="entry name" value="ADK_active_lid_dom_sf"/>
</dbReference>
<dbReference type="NCBIfam" id="TIGR01351">
    <property type="entry name" value="adk"/>
    <property type="match status" value="1"/>
</dbReference>
<dbReference type="GO" id="GO:0004017">
    <property type="term" value="F:AMP kinase activity"/>
    <property type="evidence" value="ECO:0007669"/>
    <property type="project" value="UniProtKB-EC"/>
</dbReference>
<dbReference type="GO" id="GO:0005524">
    <property type="term" value="F:ATP binding"/>
    <property type="evidence" value="ECO:0007669"/>
    <property type="project" value="InterPro"/>
</dbReference>
<feature type="compositionally biased region" description="Low complexity" evidence="5">
    <location>
        <begin position="228"/>
        <end position="237"/>
    </location>
</feature>
<evidence type="ECO:0000259" key="6">
    <source>
        <dbReference type="Pfam" id="PF05191"/>
    </source>
</evidence>
<dbReference type="NCBIfam" id="NF001380">
    <property type="entry name" value="PRK00279.1-2"/>
    <property type="match status" value="1"/>
</dbReference>
<dbReference type="PRINTS" id="PR00094">
    <property type="entry name" value="ADENYLTKNASE"/>
</dbReference>
<keyword evidence="3 7" id="KW-0418">Kinase</keyword>
<dbReference type="InterPro" id="IPR033690">
    <property type="entry name" value="Adenylat_kinase_CS"/>
</dbReference>
<dbReference type="SUPFAM" id="SSF52540">
    <property type="entry name" value="P-loop containing nucleoside triphosphate hydrolases"/>
    <property type="match status" value="1"/>
</dbReference>
<evidence type="ECO:0000256" key="4">
    <source>
        <dbReference type="SAM" id="Coils"/>
    </source>
</evidence>
<evidence type="ECO:0000256" key="2">
    <source>
        <dbReference type="ARBA" id="ARBA00022741"/>
    </source>
</evidence>
<dbReference type="FunFam" id="3.40.50.300:FF:000106">
    <property type="entry name" value="Adenylate kinase mitochondrial"/>
    <property type="match status" value="1"/>
</dbReference>
<dbReference type="InterPro" id="IPR000850">
    <property type="entry name" value="Adenylat/UMP-CMP_kin"/>
</dbReference>
<sequence length="365" mass="40277">MKLILIGAPGSGKGTQAKYLTDKYHIPQISTGDLLRAAVAAQTPLGRQAKAIMDAGQLVPNDIVIGMIRERIARPDADQGFVLDGFPRNIAQAVALDDILDKLGKPIDAVLQFDVDAEMLIQRTIGRLTCISCGALFNLITQPPTVDDKCDECGSSLHHRSDDNEEIIERRLHIFESLTQPLSDYYKQKSVLHVVEAHGDVAEVTKRVKSALRGLRPKRTPVKPMLSPAPATKTNAKPAVKHVKVEERKPKLRPRKIIKTLSGNTKVKKLEIKKELPNVVNKKLVKAAAKKKASAATAAAEQAELDKILDKQLKELESELKQTKAQLKKAADEEKALLKAEKLKDDALKKALHAETEKLKKKKKR</sequence>
<dbReference type="PANTHER" id="PTHR23359">
    <property type="entry name" value="NUCLEOTIDE KINASE"/>
    <property type="match status" value="1"/>
</dbReference>
<dbReference type="AlphaFoldDB" id="A0A3B0WIL1"/>
<protein>
    <submittedName>
        <fullName evidence="7">Adenylate kinase</fullName>
        <ecNumber evidence="7">2.7.4.3</ecNumber>
    </submittedName>
</protein>
<dbReference type="EC" id="2.7.4.3" evidence="7"/>
<dbReference type="InterPro" id="IPR006259">
    <property type="entry name" value="Adenyl_kin_sub"/>
</dbReference>
<keyword evidence="4" id="KW-0175">Coiled coil</keyword>